<keyword evidence="2" id="KW-0812">Transmembrane</keyword>
<evidence type="ECO:0000256" key="2">
    <source>
        <dbReference type="SAM" id="Phobius"/>
    </source>
</evidence>
<feature type="transmembrane region" description="Helical" evidence="2">
    <location>
        <begin position="220"/>
        <end position="241"/>
    </location>
</feature>
<name>A0A8H2WDU3_9AGAM</name>
<keyword evidence="2" id="KW-0472">Membrane</keyword>
<evidence type="ECO:0000313" key="4">
    <source>
        <dbReference type="Proteomes" id="UP000663840"/>
    </source>
</evidence>
<sequence>MATLFENSARIDDLLSTWSKSGPSDEEIIQYATAATEQLEDSEMQKQFAENVKQAGTWANEVDEAFDKVTRSFADMNTKYGKDFPGFSNYNAEWIEFNQRWIKLLSDSRDVASKNVATLKRFDQVFLDMVEQVQTAQDREDCIIELQSFIDEKHEDSTEMYQGFLTLKRDIEDFVTRLDKFIEETGAQIAEDIKTLTKQIKDLEGEIAVLDGKIKDAQTALIATGVCLNLIGIIVSGSVLASYQSDRNAKAADLADKQSKLEDANRKQQALAHLKTEYDGLKPSISLICEKLLLFAEIWSSVRSQTVQFQSYLQGGKDAQTNLRFKKELRLARAMCGPLQDGLDKYATELANRK</sequence>
<gene>
    <name evidence="3" type="ORF">RDB_LOCUS21426</name>
</gene>
<dbReference type="Proteomes" id="UP000663840">
    <property type="component" value="Unassembled WGS sequence"/>
</dbReference>
<evidence type="ECO:0000256" key="1">
    <source>
        <dbReference type="SAM" id="Coils"/>
    </source>
</evidence>
<dbReference type="EMBL" id="CAJMWR010000409">
    <property type="protein sequence ID" value="CAE6375134.1"/>
    <property type="molecule type" value="Genomic_DNA"/>
</dbReference>
<keyword evidence="1" id="KW-0175">Coiled coil</keyword>
<dbReference type="OrthoDB" id="29851at2759"/>
<organism evidence="3 4">
    <name type="scientific">Rhizoctonia solani</name>
    <dbReference type="NCBI Taxonomy" id="456999"/>
    <lineage>
        <taxon>Eukaryota</taxon>
        <taxon>Fungi</taxon>
        <taxon>Dikarya</taxon>
        <taxon>Basidiomycota</taxon>
        <taxon>Agaricomycotina</taxon>
        <taxon>Agaricomycetes</taxon>
        <taxon>Cantharellales</taxon>
        <taxon>Ceratobasidiaceae</taxon>
        <taxon>Rhizoctonia</taxon>
    </lineage>
</organism>
<feature type="coiled-coil region" evidence="1">
    <location>
        <begin position="186"/>
        <end position="220"/>
    </location>
</feature>
<keyword evidence="2" id="KW-1133">Transmembrane helix</keyword>
<comment type="caution">
    <text evidence="3">The sequence shown here is derived from an EMBL/GenBank/DDBJ whole genome shotgun (WGS) entry which is preliminary data.</text>
</comment>
<dbReference type="Gene3D" id="1.20.1170.10">
    <property type="match status" value="1"/>
</dbReference>
<reference evidence="3" key="1">
    <citation type="submission" date="2021-01" db="EMBL/GenBank/DDBJ databases">
        <authorList>
            <person name="Kaushik A."/>
        </authorList>
    </citation>
    <scope>NUCLEOTIDE SEQUENCE</scope>
    <source>
        <strain evidence="3">AG1-1A</strain>
    </source>
</reference>
<proteinExistence type="predicted"/>
<accession>A0A8H2WDU3</accession>
<dbReference type="AlphaFoldDB" id="A0A8H2WDU3"/>
<protein>
    <submittedName>
        <fullName evidence="3">Uncharacterized protein</fullName>
    </submittedName>
</protein>
<evidence type="ECO:0000313" key="3">
    <source>
        <dbReference type="EMBL" id="CAE6375134.1"/>
    </source>
</evidence>
<dbReference type="SUPFAM" id="SSF58100">
    <property type="entry name" value="Bacterial hemolysins"/>
    <property type="match status" value="1"/>
</dbReference>